<dbReference type="PANTHER" id="PTHR33165">
    <property type="entry name" value="F-BOX DOMAIN CONTAINING PROTEIN-LIKE-RELATED"/>
    <property type="match status" value="1"/>
</dbReference>
<reference evidence="3" key="1">
    <citation type="journal article" date="2014" name="Science">
        <title>Ancient hybridizations among the ancestral genomes of bread wheat.</title>
        <authorList>
            <consortium name="International Wheat Genome Sequencing Consortium,"/>
            <person name="Marcussen T."/>
            <person name="Sandve S.R."/>
            <person name="Heier L."/>
            <person name="Spannagl M."/>
            <person name="Pfeifer M."/>
            <person name="Jakobsen K.S."/>
            <person name="Wulff B.B."/>
            <person name="Steuernagel B."/>
            <person name="Mayer K.F."/>
            <person name="Olsen O.A."/>
        </authorList>
    </citation>
    <scope>NUCLEOTIDE SEQUENCE [LARGE SCALE GENOMIC DNA]</scope>
    <source>
        <strain evidence="3">cv. AL8/78</strain>
    </source>
</reference>
<keyword evidence="3" id="KW-1185">Reference proteome</keyword>
<reference evidence="3" key="2">
    <citation type="journal article" date="2017" name="Nat. Plants">
        <title>The Aegilops tauschii genome reveals multiple impacts of transposons.</title>
        <authorList>
            <person name="Zhao G."/>
            <person name="Zou C."/>
            <person name="Li K."/>
            <person name="Wang K."/>
            <person name="Li T."/>
            <person name="Gao L."/>
            <person name="Zhang X."/>
            <person name="Wang H."/>
            <person name="Yang Z."/>
            <person name="Liu X."/>
            <person name="Jiang W."/>
            <person name="Mao L."/>
            <person name="Kong X."/>
            <person name="Jiao Y."/>
            <person name="Jia J."/>
        </authorList>
    </citation>
    <scope>NUCLEOTIDE SEQUENCE [LARGE SCALE GENOMIC DNA]</scope>
    <source>
        <strain evidence="3">cv. AL8/78</strain>
    </source>
</reference>
<sequence>SIITQLLSTTYVTGMASSLPADVVRRLGDLFLDTDDVDYYMTMRGVCHGWRVSTDDPKTSPADPRFRLGRWVMLDERRPKSDEDERASGRLFLNTTTGRRVYKRLPRLDDYYFVTSTGGLIVLASRTAPHMVCVMNLFTDSCISFAAPIPNSVRNTTAYLREVDHFPTLVLDDGPLPDTAYTAKLDAEQFAVEEYNLVDKVRTIWGIDAADQEMIGGLMRSITAVLPYKMYFLYTCYHILESAGDMLIVIHRQHPRHGVDVFKVNVEEKAVEPVRSIGSRALFLGQRCVSVDTNKFSTIEGNRVFYFGGGEQYDKGIGIYMFDLTNETEKWITSDVHDFSLGFGEHTKPTMIQTLMKYCIDTPWVPTGV</sequence>
<organism evidence="2 3">
    <name type="scientific">Aegilops tauschii subsp. strangulata</name>
    <name type="common">Goatgrass</name>
    <dbReference type="NCBI Taxonomy" id="200361"/>
    <lineage>
        <taxon>Eukaryota</taxon>
        <taxon>Viridiplantae</taxon>
        <taxon>Streptophyta</taxon>
        <taxon>Embryophyta</taxon>
        <taxon>Tracheophyta</taxon>
        <taxon>Spermatophyta</taxon>
        <taxon>Magnoliopsida</taxon>
        <taxon>Liliopsida</taxon>
        <taxon>Poales</taxon>
        <taxon>Poaceae</taxon>
        <taxon>BOP clade</taxon>
        <taxon>Pooideae</taxon>
        <taxon>Triticodae</taxon>
        <taxon>Triticeae</taxon>
        <taxon>Triticinae</taxon>
        <taxon>Aegilops</taxon>
    </lineage>
</organism>
<dbReference type="Pfam" id="PF03478">
    <property type="entry name" value="Beta-prop_KIB1-4"/>
    <property type="match status" value="1"/>
</dbReference>
<dbReference type="STRING" id="200361.A0A452XZB0"/>
<protein>
    <recommendedName>
        <fullName evidence="1">KIB1-4 beta-propeller domain-containing protein</fullName>
    </recommendedName>
</protein>
<reference evidence="2" key="3">
    <citation type="journal article" date="2017" name="Nature">
        <title>Genome sequence of the progenitor of the wheat D genome Aegilops tauschii.</title>
        <authorList>
            <person name="Luo M.C."/>
            <person name="Gu Y.Q."/>
            <person name="Puiu D."/>
            <person name="Wang H."/>
            <person name="Twardziok S.O."/>
            <person name="Deal K.R."/>
            <person name="Huo N."/>
            <person name="Zhu T."/>
            <person name="Wang L."/>
            <person name="Wang Y."/>
            <person name="McGuire P.E."/>
            <person name="Liu S."/>
            <person name="Long H."/>
            <person name="Ramasamy R.K."/>
            <person name="Rodriguez J.C."/>
            <person name="Van S.L."/>
            <person name="Yuan L."/>
            <person name="Wang Z."/>
            <person name="Xia Z."/>
            <person name="Xiao L."/>
            <person name="Anderson O.D."/>
            <person name="Ouyang S."/>
            <person name="Liang Y."/>
            <person name="Zimin A.V."/>
            <person name="Pertea G."/>
            <person name="Qi P."/>
            <person name="Bennetzen J.L."/>
            <person name="Dai X."/>
            <person name="Dawson M.W."/>
            <person name="Muller H.G."/>
            <person name="Kugler K."/>
            <person name="Rivarola-Duarte L."/>
            <person name="Spannagl M."/>
            <person name="Mayer K.F.X."/>
            <person name="Lu F.H."/>
            <person name="Bevan M.W."/>
            <person name="Leroy P."/>
            <person name="Li P."/>
            <person name="You F.M."/>
            <person name="Sun Q."/>
            <person name="Liu Z."/>
            <person name="Lyons E."/>
            <person name="Wicker T."/>
            <person name="Salzberg S.L."/>
            <person name="Devos K.M."/>
            <person name="Dvorak J."/>
        </authorList>
    </citation>
    <scope>NUCLEOTIDE SEQUENCE [LARGE SCALE GENOMIC DNA]</scope>
    <source>
        <strain evidence="2">cv. AL8/78</strain>
    </source>
</reference>
<evidence type="ECO:0000313" key="3">
    <source>
        <dbReference type="Proteomes" id="UP000015105"/>
    </source>
</evidence>
<reference evidence="2" key="5">
    <citation type="journal article" date="2021" name="G3 (Bethesda)">
        <title>Aegilops tauschii genome assembly Aet v5.0 features greater sequence contiguity and improved annotation.</title>
        <authorList>
            <person name="Wang L."/>
            <person name="Zhu T."/>
            <person name="Rodriguez J.C."/>
            <person name="Deal K.R."/>
            <person name="Dubcovsky J."/>
            <person name="McGuire P.E."/>
            <person name="Lux T."/>
            <person name="Spannagl M."/>
            <person name="Mayer K.F.X."/>
            <person name="Baldrich P."/>
            <person name="Meyers B.C."/>
            <person name="Huo N."/>
            <person name="Gu Y.Q."/>
            <person name="Zhou H."/>
            <person name="Devos K.M."/>
            <person name="Bennetzen J.L."/>
            <person name="Unver T."/>
            <person name="Budak H."/>
            <person name="Gulick P.J."/>
            <person name="Galiba G."/>
            <person name="Kalapos B."/>
            <person name="Nelson D.R."/>
            <person name="Li P."/>
            <person name="You F.M."/>
            <person name="Luo M.C."/>
            <person name="Dvorak J."/>
        </authorList>
    </citation>
    <scope>NUCLEOTIDE SEQUENCE [LARGE SCALE GENOMIC DNA]</scope>
    <source>
        <strain evidence="2">cv. AL8/78</strain>
    </source>
</reference>
<evidence type="ECO:0000313" key="2">
    <source>
        <dbReference type="EnsemblPlants" id="AET1Gv20227300.1"/>
    </source>
</evidence>
<dbReference type="PANTHER" id="PTHR33165:SF64">
    <property type="entry name" value="DUF295 DOMAIN-CONTAINING PROTEIN"/>
    <property type="match status" value="1"/>
</dbReference>
<reference evidence="2" key="4">
    <citation type="submission" date="2019-03" db="UniProtKB">
        <authorList>
            <consortium name="EnsemblPlants"/>
        </authorList>
    </citation>
    <scope>IDENTIFICATION</scope>
</reference>
<dbReference type="EnsemblPlants" id="AET1Gv20227300.1">
    <property type="protein sequence ID" value="AET1Gv20227300.1"/>
    <property type="gene ID" value="AET1Gv20227300"/>
</dbReference>
<feature type="domain" description="KIB1-4 beta-propeller" evidence="1">
    <location>
        <begin position="71"/>
        <end position="320"/>
    </location>
</feature>
<dbReference type="Gramene" id="AET1Gv20227300.1">
    <property type="protein sequence ID" value="AET1Gv20227300.1"/>
    <property type="gene ID" value="AET1Gv20227300"/>
</dbReference>
<dbReference type="AlphaFoldDB" id="A0A452XZB0"/>
<proteinExistence type="predicted"/>
<name>A0A452XZB0_AEGTS</name>
<dbReference type="Proteomes" id="UP000015105">
    <property type="component" value="Chromosome 1D"/>
</dbReference>
<dbReference type="InterPro" id="IPR005174">
    <property type="entry name" value="KIB1-4_b-propeller"/>
</dbReference>
<evidence type="ECO:0000259" key="1">
    <source>
        <dbReference type="Pfam" id="PF03478"/>
    </source>
</evidence>
<accession>A0A452XZB0</accession>